<proteinExistence type="predicted"/>
<comment type="caution">
    <text evidence="2">The sequence shown here is derived from an EMBL/GenBank/DDBJ whole genome shotgun (WGS) entry which is preliminary data.</text>
</comment>
<dbReference type="InterPro" id="IPR037883">
    <property type="entry name" value="Knr4/Smi1-like_sf"/>
</dbReference>
<protein>
    <submittedName>
        <fullName evidence="2">SMI1/KNR4 family protein</fullName>
    </submittedName>
</protein>
<evidence type="ECO:0000259" key="1">
    <source>
        <dbReference type="Pfam" id="PF09346"/>
    </source>
</evidence>
<dbReference type="Proteomes" id="UP000282311">
    <property type="component" value="Unassembled WGS sequence"/>
</dbReference>
<dbReference type="AlphaFoldDB" id="A0A3B0CLV0"/>
<name>A0A3B0CLV0_9BACL</name>
<dbReference type="Pfam" id="PF09346">
    <property type="entry name" value="SMI1_KNR4"/>
    <property type="match status" value="1"/>
</dbReference>
<dbReference type="OrthoDB" id="1190024at2"/>
<dbReference type="InterPro" id="IPR018958">
    <property type="entry name" value="Knr4/Smi1-like_dom"/>
</dbReference>
<dbReference type="EMBL" id="RBAH01000003">
    <property type="protein sequence ID" value="RKN85950.1"/>
    <property type="molecule type" value="Genomic_DNA"/>
</dbReference>
<accession>A0A3B0CLV0</accession>
<dbReference type="RefSeq" id="WP_120746317.1">
    <property type="nucleotide sequence ID" value="NZ_RBAH01000003.1"/>
</dbReference>
<evidence type="ECO:0000313" key="3">
    <source>
        <dbReference type="Proteomes" id="UP000282311"/>
    </source>
</evidence>
<feature type="domain" description="Knr4/Smi1-like" evidence="1">
    <location>
        <begin position="43"/>
        <end position="188"/>
    </location>
</feature>
<sequence>MWFRKKETQLDRIHTKLEKAMRKDTDLEVFGASSHRYKVQEKLTGKALEDWQAKHRVTLPEPYAQFLMQVGNGGAGPYYGMYSLEEATSYTDTNALAAKCALHPGMSKEEWNQLAEPLISDENITDPEYDAARAKVLGGMLCIGTQGCEYDMYLVLEGKHRGRIVYTADFYPDHPFFFVYEDSLLDWYERWLDEIILDYDIGWFGSKMPGDEEALIRVYQNAPNEDIQSKALDGMFKFKKISQPTVDFLKDVADQGRPHRTTAIQLICKTSFDAGRGYLLELLHAESNEEFLQALMMLNWYGKSVDITEFIEVIVQSLDRVHDPETLRHAGYVLEPSGAITLQNFAPFLCHSDSNMQAAAIYAARGCDGKPESWEIIERMFMGGDKEVMKNSILFWGVIPHEKLLPYYKAAWPEYKGNPNFKEKFTGCLNELHLPHDYFDTP</sequence>
<gene>
    <name evidence="2" type="ORF">D7M11_06370</name>
</gene>
<reference evidence="2 3" key="1">
    <citation type="journal article" date="2007" name="Int. J. Syst. Evol. Microbiol.">
        <title>Paenibacillus ginsengarvi sp. nov., isolated from soil from ginseng cultivation.</title>
        <authorList>
            <person name="Yoon M.H."/>
            <person name="Ten L.N."/>
            <person name="Im W.T."/>
        </authorList>
    </citation>
    <scope>NUCLEOTIDE SEQUENCE [LARGE SCALE GENOMIC DNA]</scope>
    <source>
        <strain evidence="2 3">KCTC 13059</strain>
    </source>
</reference>
<organism evidence="2 3">
    <name type="scientific">Paenibacillus ginsengarvi</name>
    <dbReference type="NCBI Taxonomy" id="400777"/>
    <lineage>
        <taxon>Bacteria</taxon>
        <taxon>Bacillati</taxon>
        <taxon>Bacillota</taxon>
        <taxon>Bacilli</taxon>
        <taxon>Bacillales</taxon>
        <taxon>Paenibacillaceae</taxon>
        <taxon>Paenibacillus</taxon>
    </lineage>
</organism>
<dbReference type="SUPFAM" id="SSF160631">
    <property type="entry name" value="SMI1/KNR4-like"/>
    <property type="match status" value="1"/>
</dbReference>
<evidence type="ECO:0000313" key="2">
    <source>
        <dbReference type="EMBL" id="RKN85950.1"/>
    </source>
</evidence>
<keyword evidence="3" id="KW-1185">Reference proteome</keyword>